<dbReference type="PROSITE" id="PS50867">
    <property type="entry name" value="PRE_SET"/>
    <property type="match status" value="1"/>
</dbReference>
<evidence type="ECO:0000256" key="10">
    <source>
        <dbReference type="SAM" id="MobiDB-lite"/>
    </source>
</evidence>
<proteinExistence type="predicted"/>
<dbReference type="SUPFAM" id="SSF88697">
    <property type="entry name" value="PUA domain-like"/>
    <property type="match status" value="1"/>
</dbReference>
<keyword evidence="3" id="KW-0489">Methyltransferase</keyword>
<evidence type="ECO:0000259" key="14">
    <source>
        <dbReference type="PROSITE" id="PS51015"/>
    </source>
</evidence>
<dbReference type="SMART" id="SM00468">
    <property type="entry name" value="PreSET"/>
    <property type="match status" value="1"/>
</dbReference>
<evidence type="ECO:0000256" key="7">
    <source>
        <dbReference type="ARBA" id="ARBA00023242"/>
    </source>
</evidence>
<evidence type="ECO:0000256" key="9">
    <source>
        <dbReference type="PROSITE-ProRule" id="PRU00358"/>
    </source>
</evidence>
<feature type="compositionally biased region" description="Basic residues" evidence="10">
    <location>
        <begin position="99"/>
        <end position="116"/>
    </location>
</feature>
<feature type="domain" description="YDG" evidence="14">
    <location>
        <begin position="200"/>
        <end position="347"/>
    </location>
</feature>
<evidence type="ECO:0000259" key="13">
    <source>
        <dbReference type="PROSITE" id="PS50868"/>
    </source>
</evidence>
<dbReference type="PROSITE" id="PS50868">
    <property type="entry name" value="POST_SET"/>
    <property type="match status" value="1"/>
</dbReference>
<keyword evidence="6" id="KW-0156">Chromatin regulator</keyword>
<feature type="domain" description="SET" evidence="11">
    <location>
        <begin position="486"/>
        <end position="623"/>
    </location>
</feature>
<dbReference type="Pfam" id="PF02182">
    <property type="entry name" value="SAD_SRA"/>
    <property type="match status" value="1"/>
</dbReference>
<dbReference type="InterPro" id="IPR001214">
    <property type="entry name" value="SET_dom"/>
</dbReference>
<sequence>MDGGLGGNTFPTNDSDKSKIFDVKPLRTLAPLFPEPPEGPPFVCVPPNGPFPSGFSPFFPFCGQQESQSKPGLNPNYFNSTAVPLRSFRAGSPASGNGNHKHKSAGPSSLKKKAKRRKDSEFVLTSLMNFNPGISLSERDDGNRELVESVLLRFDALRRKLSQMEDAKELHSGILKRADLKAANMMLTKGVRTNMKKRIGVVPGVEIGDIFFFRMELSLVGLHFPSMGGIDFMAVKGESEGERVALSIVASGGYDDDAEDPDVLVYSGQGGSASRDKEASDQQLVRGNLALERSFHRGNEVRVIRGLRDSVHQMSKVYVYDGLYKIQESWMEKGKSGCNMFKYKLVRIPGQPAAFATWKSTQKFKEGLSSRVGLILPDLTSGAESTPVSLVNEVDDEKGPAYFTYSPTVKYSESFKLVQPSYACNCHDACQPGNSNCSCIQKNGGDLPYISNGVLTCRKPMIYECGPSCPCIRNCKNRVIQTGLKAHFEVFKTRDRGWGLRSWDRFRAGTFICEYAGEVIDETKARQEVGDGENEYVFHTNRLYESFKWNFETESTEDFDIPSPFIVSSKNSGNVARFMNHSCSPNVFWQPIMIESNNEAFLHIAFFAKKHIPPMTELTFDYGTPQSDRAEADNKPAYGKRKCLCGSAKCRGYFY</sequence>
<dbReference type="SUPFAM" id="SSF82199">
    <property type="entry name" value="SET domain"/>
    <property type="match status" value="1"/>
</dbReference>
<comment type="caution">
    <text evidence="15">The sequence shown here is derived from an EMBL/GenBank/DDBJ whole genome shotgun (WGS) entry which is preliminary data.</text>
</comment>
<evidence type="ECO:0000259" key="11">
    <source>
        <dbReference type="PROSITE" id="PS50280"/>
    </source>
</evidence>
<dbReference type="Gene3D" id="2.170.270.10">
    <property type="entry name" value="SET domain"/>
    <property type="match status" value="1"/>
</dbReference>
<dbReference type="InterPro" id="IPR051357">
    <property type="entry name" value="H3K9_HMTase_SUVAR3-9"/>
</dbReference>
<evidence type="ECO:0000256" key="4">
    <source>
        <dbReference type="ARBA" id="ARBA00022679"/>
    </source>
</evidence>
<dbReference type="PROSITE" id="PS51575">
    <property type="entry name" value="SAM_MT43_SUVAR39_2"/>
    <property type="match status" value="1"/>
</dbReference>
<dbReference type="Pfam" id="PF00856">
    <property type="entry name" value="SET"/>
    <property type="match status" value="1"/>
</dbReference>
<dbReference type="SMART" id="SM00317">
    <property type="entry name" value="SET"/>
    <property type="match status" value="1"/>
</dbReference>
<evidence type="ECO:0000256" key="1">
    <source>
        <dbReference type="ARBA" id="ARBA00004584"/>
    </source>
</evidence>
<dbReference type="InterPro" id="IPR046341">
    <property type="entry name" value="SET_dom_sf"/>
</dbReference>
<evidence type="ECO:0000256" key="8">
    <source>
        <dbReference type="ARBA" id="ARBA00023328"/>
    </source>
</evidence>
<dbReference type="PROSITE" id="PS50280">
    <property type="entry name" value="SET"/>
    <property type="match status" value="1"/>
</dbReference>
<evidence type="ECO:0000256" key="2">
    <source>
        <dbReference type="ARBA" id="ARBA00022454"/>
    </source>
</evidence>
<feature type="domain" description="Pre-SET" evidence="12">
    <location>
        <begin position="422"/>
        <end position="483"/>
    </location>
</feature>
<dbReference type="InterPro" id="IPR025794">
    <property type="entry name" value="H3-K9-MeTrfase_plant"/>
</dbReference>
<organism evidence="15 16">
    <name type="scientific">Hibiscus sabdariffa</name>
    <name type="common">roselle</name>
    <dbReference type="NCBI Taxonomy" id="183260"/>
    <lineage>
        <taxon>Eukaryota</taxon>
        <taxon>Viridiplantae</taxon>
        <taxon>Streptophyta</taxon>
        <taxon>Embryophyta</taxon>
        <taxon>Tracheophyta</taxon>
        <taxon>Spermatophyta</taxon>
        <taxon>Magnoliopsida</taxon>
        <taxon>eudicotyledons</taxon>
        <taxon>Gunneridae</taxon>
        <taxon>Pentapetalae</taxon>
        <taxon>rosids</taxon>
        <taxon>malvids</taxon>
        <taxon>Malvales</taxon>
        <taxon>Malvaceae</taxon>
        <taxon>Malvoideae</taxon>
        <taxon>Hibiscus</taxon>
    </lineage>
</organism>
<dbReference type="SMART" id="SM00466">
    <property type="entry name" value="SRA"/>
    <property type="match status" value="1"/>
</dbReference>
<dbReference type="InterPro" id="IPR003616">
    <property type="entry name" value="Post-SET_dom"/>
</dbReference>
<evidence type="ECO:0000259" key="12">
    <source>
        <dbReference type="PROSITE" id="PS50867"/>
    </source>
</evidence>
<dbReference type="Pfam" id="PF05033">
    <property type="entry name" value="Pre-SET"/>
    <property type="match status" value="1"/>
</dbReference>
<protein>
    <submittedName>
        <fullName evidence="15">Uncharacterized protein</fullName>
    </submittedName>
</protein>
<dbReference type="PROSITE" id="PS51015">
    <property type="entry name" value="YDG"/>
    <property type="match status" value="1"/>
</dbReference>
<evidence type="ECO:0000256" key="6">
    <source>
        <dbReference type="ARBA" id="ARBA00022853"/>
    </source>
</evidence>
<dbReference type="Gene3D" id="2.30.280.10">
    <property type="entry name" value="SRA-YDG"/>
    <property type="match status" value="1"/>
</dbReference>
<keyword evidence="7 9" id="KW-0539">Nucleus</keyword>
<dbReference type="PANTHER" id="PTHR45660:SF73">
    <property type="entry name" value="HISTONE-LYSINE N-METHYLTRANSFERASE, H3 LYSINE-9 SPECIFIC SUVH1"/>
    <property type="match status" value="1"/>
</dbReference>
<keyword evidence="5" id="KW-0949">S-adenosyl-L-methionine</keyword>
<keyword evidence="4" id="KW-0808">Transferase</keyword>
<feature type="domain" description="Post-SET" evidence="13">
    <location>
        <begin position="639"/>
        <end position="655"/>
    </location>
</feature>
<reference evidence="15 16" key="1">
    <citation type="journal article" date="2024" name="G3 (Bethesda)">
        <title>Genome assembly of Hibiscus sabdariffa L. provides insights into metabolisms of medicinal natural products.</title>
        <authorList>
            <person name="Kim T."/>
        </authorList>
    </citation>
    <scope>NUCLEOTIDE SEQUENCE [LARGE SCALE GENOMIC DNA]</scope>
    <source>
        <strain evidence="15">TK-2024</strain>
        <tissue evidence="15">Old leaves</tissue>
    </source>
</reference>
<evidence type="ECO:0000256" key="3">
    <source>
        <dbReference type="ARBA" id="ARBA00022603"/>
    </source>
</evidence>
<evidence type="ECO:0000256" key="5">
    <source>
        <dbReference type="ARBA" id="ARBA00022691"/>
    </source>
</evidence>
<dbReference type="PANTHER" id="PTHR45660">
    <property type="entry name" value="HISTONE-LYSINE N-METHYLTRANSFERASE SETMAR"/>
    <property type="match status" value="1"/>
</dbReference>
<keyword evidence="2" id="KW-0158">Chromosome</keyword>
<dbReference type="Proteomes" id="UP001396334">
    <property type="component" value="Unassembled WGS sequence"/>
</dbReference>
<comment type="subcellular location">
    <subcellularLocation>
        <location evidence="1">Chromosome</location>
        <location evidence="1">Centromere</location>
    </subcellularLocation>
    <subcellularLocation>
        <location evidence="9">Nucleus</location>
    </subcellularLocation>
</comment>
<feature type="region of interest" description="Disordered" evidence="10">
    <location>
        <begin position="88"/>
        <end position="116"/>
    </location>
</feature>
<gene>
    <name evidence="15" type="ORF">V6N11_004203</name>
</gene>
<dbReference type="InterPro" id="IPR003105">
    <property type="entry name" value="SRA_YDG"/>
</dbReference>
<dbReference type="InterPro" id="IPR015947">
    <property type="entry name" value="PUA-like_sf"/>
</dbReference>
<accession>A0ABR2SG72</accession>
<dbReference type="InterPro" id="IPR007728">
    <property type="entry name" value="Pre-SET_dom"/>
</dbReference>
<evidence type="ECO:0000313" key="16">
    <source>
        <dbReference type="Proteomes" id="UP001396334"/>
    </source>
</evidence>
<dbReference type="InterPro" id="IPR036987">
    <property type="entry name" value="SRA-YDG_sf"/>
</dbReference>
<keyword evidence="16" id="KW-1185">Reference proteome</keyword>
<dbReference type="EMBL" id="JBBPBN010000015">
    <property type="protein sequence ID" value="KAK9024021.1"/>
    <property type="molecule type" value="Genomic_DNA"/>
</dbReference>
<evidence type="ECO:0000313" key="15">
    <source>
        <dbReference type="EMBL" id="KAK9024021.1"/>
    </source>
</evidence>
<keyword evidence="8" id="KW-0137">Centromere</keyword>
<name>A0ABR2SG72_9ROSI</name>